<keyword evidence="8 11" id="KW-0472">Membrane</keyword>
<dbReference type="InterPro" id="IPR040039">
    <property type="entry name" value="PIGX"/>
</dbReference>
<evidence type="ECO:0000256" key="6">
    <source>
        <dbReference type="ARBA" id="ARBA00022824"/>
    </source>
</evidence>
<dbReference type="PANTHER" id="PTHR28650">
    <property type="entry name" value="PHOSPHATIDYLINOSITOL-GLYCAN BIOSYNTHESIS CLASS X PROTEIN"/>
    <property type="match status" value="1"/>
</dbReference>
<feature type="signal peptide" evidence="12">
    <location>
        <begin position="1"/>
        <end position="20"/>
    </location>
</feature>
<reference evidence="13" key="1">
    <citation type="journal article" date="2020" name="bioRxiv">
        <title>Comparative genomics of Chlamydomonas.</title>
        <authorList>
            <person name="Craig R.J."/>
            <person name="Hasan A.R."/>
            <person name="Ness R.W."/>
            <person name="Keightley P.D."/>
        </authorList>
    </citation>
    <scope>NUCLEOTIDE SEQUENCE</scope>
    <source>
        <strain evidence="13">CCAP 11/173</strain>
    </source>
</reference>
<comment type="subcellular location">
    <subcellularLocation>
        <location evidence="1">Endoplasmic reticulum membrane</location>
        <topology evidence="1">Single-pass membrane protein</topology>
    </subcellularLocation>
</comment>
<name>A0A836BAC6_9CHLO</name>
<comment type="pathway">
    <text evidence="2">Glycolipid biosynthesis; glycosylphosphatidylinositol-anchor biosynthesis.</text>
</comment>
<dbReference type="OrthoDB" id="5546453at2759"/>
<protein>
    <submittedName>
        <fullName evidence="13">Uncharacterized protein</fullName>
    </submittedName>
</protein>
<feature type="compositionally biased region" description="Low complexity" evidence="10">
    <location>
        <begin position="275"/>
        <end position="310"/>
    </location>
</feature>
<dbReference type="InterPro" id="IPR013233">
    <property type="entry name" value="PIG-X/PBN1"/>
</dbReference>
<evidence type="ECO:0000256" key="11">
    <source>
        <dbReference type="SAM" id="Phobius"/>
    </source>
</evidence>
<keyword evidence="5 11" id="KW-0812">Transmembrane</keyword>
<keyword evidence="12" id="KW-0732">Signal</keyword>
<comment type="caution">
    <text evidence="13">The sequence shown here is derived from an EMBL/GenBank/DDBJ whole genome shotgun (WGS) entry which is preliminary data.</text>
</comment>
<organism evidence="13 14">
    <name type="scientific">Chlamydomonas schloesseri</name>
    <dbReference type="NCBI Taxonomy" id="2026947"/>
    <lineage>
        <taxon>Eukaryota</taxon>
        <taxon>Viridiplantae</taxon>
        <taxon>Chlorophyta</taxon>
        <taxon>core chlorophytes</taxon>
        <taxon>Chlorophyceae</taxon>
        <taxon>CS clade</taxon>
        <taxon>Chlamydomonadales</taxon>
        <taxon>Chlamydomonadaceae</taxon>
        <taxon>Chlamydomonas</taxon>
    </lineage>
</organism>
<evidence type="ECO:0000256" key="2">
    <source>
        <dbReference type="ARBA" id="ARBA00004687"/>
    </source>
</evidence>
<evidence type="ECO:0000256" key="4">
    <source>
        <dbReference type="ARBA" id="ARBA00022502"/>
    </source>
</evidence>
<keyword evidence="6" id="KW-0256">Endoplasmic reticulum</keyword>
<keyword evidence="9" id="KW-0325">Glycoprotein</keyword>
<dbReference type="EMBL" id="JAEHOD010000005">
    <property type="protein sequence ID" value="KAG2452542.1"/>
    <property type="molecule type" value="Genomic_DNA"/>
</dbReference>
<evidence type="ECO:0000256" key="12">
    <source>
        <dbReference type="SAM" id="SignalP"/>
    </source>
</evidence>
<proteinExistence type="inferred from homology"/>
<feature type="region of interest" description="Disordered" evidence="10">
    <location>
        <begin position="225"/>
        <end position="314"/>
    </location>
</feature>
<keyword evidence="14" id="KW-1185">Reference proteome</keyword>
<dbReference type="GO" id="GO:0005789">
    <property type="term" value="C:endoplasmic reticulum membrane"/>
    <property type="evidence" value="ECO:0007669"/>
    <property type="project" value="UniProtKB-SubCell"/>
</dbReference>
<feature type="chain" id="PRO_5032460582" evidence="12">
    <location>
        <begin position="21"/>
        <end position="365"/>
    </location>
</feature>
<gene>
    <name evidence="13" type="ORF">HYH02_002780</name>
</gene>
<dbReference type="PANTHER" id="PTHR28650:SF1">
    <property type="entry name" value="PHOSPHATIDYLINOSITOL-GLYCAN BIOSYNTHESIS CLASS X PROTEIN"/>
    <property type="match status" value="1"/>
</dbReference>
<evidence type="ECO:0000256" key="9">
    <source>
        <dbReference type="ARBA" id="ARBA00023180"/>
    </source>
</evidence>
<accession>A0A836BAC6</accession>
<dbReference type="UniPathway" id="UPA00196"/>
<dbReference type="AlphaFoldDB" id="A0A836BAC6"/>
<sequence length="365" mass="37243">MPDTTAPLLWLLAAASACLGVLISNAPSQHQAAPTYFALPYWQSIAEQYGLQENRHATPSYLAEDCLSVAVRGEGAHQRISYELTCSPRLLLATAAAPNPGGQVTILQALPAELFVDPYELDQLRQVLTGAIHVSLFGPLDLEQPAPACRPTVLGITLNNVSSTAVKRARRSVYARTELPFHTKYPAPVGEGAPGCSADLFHYTPGPTQTVRWPAPQLLLRHAAVADAPSSKEQPAGTPDGQPTAEPGSGSAGESSCQADADGANDAQDRGSCQAAGGEAAAAEEASAEGKQGSSGEAGASGASAGSAEGPRMGAGSWSVMPVSLLTPPSVVLPAGCTLHAQAVSAITLLVALVCSAAIVSAALL</sequence>
<evidence type="ECO:0000256" key="8">
    <source>
        <dbReference type="ARBA" id="ARBA00023136"/>
    </source>
</evidence>
<feature type="compositionally biased region" description="Low complexity" evidence="10">
    <location>
        <begin position="245"/>
        <end position="266"/>
    </location>
</feature>
<feature type="transmembrane region" description="Helical" evidence="11">
    <location>
        <begin position="343"/>
        <end position="364"/>
    </location>
</feature>
<evidence type="ECO:0000256" key="1">
    <source>
        <dbReference type="ARBA" id="ARBA00004389"/>
    </source>
</evidence>
<keyword evidence="7 11" id="KW-1133">Transmembrane helix</keyword>
<keyword evidence="4" id="KW-0337">GPI-anchor biosynthesis</keyword>
<evidence type="ECO:0000313" key="14">
    <source>
        <dbReference type="Proteomes" id="UP000613740"/>
    </source>
</evidence>
<evidence type="ECO:0000256" key="5">
    <source>
        <dbReference type="ARBA" id="ARBA00022692"/>
    </source>
</evidence>
<dbReference type="GO" id="GO:0006506">
    <property type="term" value="P:GPI anchor biosynthetic process"/>
    <property type="evidence" value="ECO:0007669"/>
    <property type="project" value="UniProtKB-UniPathway"/>
</dbReference>
<evidence type="ECO:0000256" key="3">
    <source>
        <dbReference type="ARBA" id="ARBA00010345"/>
    </source>
</evidence>
<evidence type="ECO:0000313" key="13">
    <source>
        <dbReference type="EMBL" id="KAG2452542.1"/>
    </source>
</evidence>
<dbReference type="Proteomes" id="UP000613740">
    <property type="component" value="Unassembled WGS sequence"/>
</dbReference>
<evidence type="ECO:0000256" key="7">
    <source>
        <dbReference type="ARBA" id="ARBA00022989"/>
    </source>
</evidence>
<comment type="similarity">
    <text evidence="3">Belongs to the PIGX family.</text>
</comment>
<evidence type="ECO:0000256" key="10">
    <source>
        <dbReference type="SAM" id="MobiDB-lite"/>
    </source>
</evidence>
<dbReference type="Pfam" id="PF08320">
    <property type="entry name" value="PIG-X"/>
    <property type="match status" value="1"/>
</dbReference>